<dbReference type="Gene3D" id="3.40.50.10540">
    <property type="entry name" value="Crotonobetainyl-coa:carnitine coa-transferase, domain 1"/>
    <property type="match status" value="1"/>
</dbReference>
<dbReference type="AlphaFoldDB" id="A0A544TDM0"/>
<evidence type="ECO:0000256" key="1">
    <source>
        <dbReference type="ARBA" id="ARBA00022679"/>
    </source>
</evidence>
<protein>
    <submittedName>
        <fullName evidence="2">CoA transferase</fullName>
    </submittedName>
</protein>
<comment type="caution">
    <text evidence="2">The sequence shown here is derived from an EMBL/GenBank/DDBJ whole genome shotgun (WGS) entry which is preliminary data.</text>
</comment>
<dbReference type="InterPro" id="IPR050483">
    <property type="entry name" value="CoA-transferase_III_domain"/>
</dbReference>
<evidence type="ECO:0000313" key="2">
    <source>
        <dbReference type="EMBL" id="TQR15531.1"/>
    </source>
</evidence>
<gene>
    <name evidence="2" type="ORF">FG383_07960</name>
</gene>
<dbReference type="PANTHER" id="PTHR48207:SF4">
    <property type="entry name" value="BLL6097 PROTEIN"/>
    <property type="match status" value="1"/>
</dbReference>
<keyword evidence="1 2" id="KW-0808">Transferase</keyword>
<dbReference type="InterPro" id="IPR003673">
    <property type="entry name" value="CoA-Trfase_fam_III"/>
</dbReference>
<name>A0A544TDM0_9BACI</name>
<dbReference type="GO" id="GO:0008410">
    <property type="term" value="F:CoA-transferase activity"/>
    <property type="evidence" value="ECO:0007669"/>
    <property type="project" value="TreeGrafter"/>
</dbReference>
<dbReference type="Gene3D" id="3.30.1540.10">
    <property type="entry name" value="formyl-coa transferase, domain 3"/>
    <property type="match status" value="1"/>
</dbReference>
<accession>A0A544TDM0</accession>
<dbReference type="Proteomes" id="UP000318937">
    <property type="component" value="Unassembled WGS sequence"/>
</dbReference>
<dbReference type="OrthoDB" id="9797653at2"/>
<organism evidence="2 3">
    <name type="scientific">Psychrobacillus soli</name>
    <dbReference type="NCBI Taxonomy" id="1543965"/>
    <lineage>
        <taxon>Bacteria</taxon>
        <taxon>Bacillati</taxon>
        <taxon>Bacillota</taxon>
        <taxon>Bacilli</taxon>
        <taxon>Bacillales</taxon>
        <taxon>Bacillaceae</taxon>
        <taxon>Psychrobacillus</taxon>
    </lineage>
</organism>
<dbReference type="RefSeq" id="WP_142606681.1">
    <property type="nucleotide sequence ID" value="NZ_VDGG01000014.1"/>
</dbReference>
<sequence length="399" mass="44943">MLKSVKVLSFTHFLQGPAAVQFLGDLGADVIKIEHPRGAYERHWSGLNAFLNEESIFYLLAGRNQRSLSINLQTEEGKEIIYKMVKEADVLVENFRPGVMDRLGFGYEELKKINPSLVYCSCSGFGSTGPYKDRPGQDLLLQAMSGLASLNGKKKDAPVLVGSAIIDQHAATLAAMGILAALYERKETGKGKKVESNLLSAALDLQIEPFNYYLNGFPLYERSESGISSRFHQAPYGVFETSDDYLCLSLTNTAKLAAVFENDEFLQWSYEDQFDEREAINTKVAEHIKRNTKQFWFDKFDAHQIWYSPVNNYEDIEKDPQVEWNKNILEFDHPTAGKVRLLSHPVRYDGQAPKVRKVPPKLGEQTEEVLKEAGFNDKEIANLIDKGVVTKSQEVVSKS</sequence>
<dbReference type="Pfam" id="PF02515">
    <property type="entry name" value="CoA_transf_3"/>
    <property type="match status" value="1"/>
</dbReference>
<reference evidence="2 3" key="1">
    <citation type="submission" date="2019-05" db="EMBL/GenBank/DDBJ databases">
        <title>Psychrobacillus vulpis sp. nov., a new species isolated from feces of a red fox that inhabits in The Tablas de Daimiel Natural Park, Albacete, Spain.</title>
        <authorList>
            <person name="Rodriguez M."/>
            <person name="Reina J.C."/>
            <person name="Bejar V."/>
            <person name="Llamas I."/>
        </authorList>
    </citation>
    <scope>NUCLEOTIDE SEQUENCE [LARGE SCALE GENOMIC DNA]</scope>
    <source>
        <strain evidence="2 3">NHI-2</strain>
    </source>
</reference>
<dbReference type="PANTHER" id="PTHR48207">
    <property type="entry name" value="SUCCINATE--HYDROXYMETHYLGLUTARATE COA-TRANSFERASE"/>
    <property type="match status" value="1"/>
</dbReference>
<proteinExistence type="predicted"/>
<keyword evidence="3" id="KW-1185">Reference proteome</keyword>
<evidence type="ECO:0000313" key="3">
    <source>
        <dbReference type="Proteomes" id="UP000318937"/>
    </source>
</evidence>
<dbReference type="EMBL" id="VDGG01000014">
    <property type="protein sequence ID" value="TQR15531.1"/>
    <property type="molecule type" value="Genomic_DNA"/>
</dbReference>
<dbReference type="InterPro" id="IPR044855">
    <property type="entry name" value="CoA-Trfase_III_dom3_sf"/>
</dbReference>
<dbReference type="SUPFAM" id="SSF89796">
    <property type="entry name" value="CoA-transferase family III (CaiB/BaiF)"/>
    <property type="match status" value="1"/>
</dbReference>
<dbReference type="InterPro" id="IPR023606">
    <property type="entry name" value="CoA-Trfase_III_dom_1_sf"/>
</dbReference>